<gene>
    <name evidence="2" type="ORF">MVEN_01055100</name>
</gene>
<dbReference type="Pfam" id="PF01187">
    <property type="entry name" value="MIF"/>
    <property type="match status" value="1"/>
</dbReference>
<protein>
    <submittedName>
        <fullName evidence="2">Tautomerase/MIF</fullName>
    </submittedName>
</protein>
<dbReference type="InterPro" id="IPR001398">
    <property type="entry name" value="Macrophage_inhib_fac"/>
</dbReference>
<dbReference type="Proteomes" id="UP000620124">
    <property type="component" value="Unassembled WGS sequence"/>
</dbReference>
<evidence type="ECO:0000313" key="2">
    <source>
        <dbReference type="EMBL" id="KAF7353701.1"/>
    </source>
</evidence>
<sequence length="105" mass="11587">MPHLLLLLNIPVSDDRAFARQFHKVSAKALGKPEAAITINITYNGTHAKGFLAFGLTVVGLDNPDSQVQEECKAIFFKFFTEELGIPEDRGFIHFHNPAYLGSAT</sequence>
<name>A0A8H6Y7N4_9AGAR</name>
<dbReference type="InterPro" id="IPR014347">
    <property type="entry name" value="Tautomerase/MIF_sf"/>
</dbReference>
<reference evidence="2" key="1">
    <citation type="submission" date="2020-05" db="EMBL/GenBank/DDBJ databases">
        <title>Mycena genomes resolve the evolution of fungal bioluminescence.</title>
        <authorList>
            <person name="Tsai I.J."/>
        </authorList>
    </citation>
    <scope>NUCLEOTIDE SEQUENCE</scope>
    <source>
        <strain evidence="2">CCC161011</strain>
    </source>
</reference>
<comment type="caution">
    <text evidence="2">The sequence shown here is derived from an EMBL/GenBank/DDBJ whole genome shotgun (WGS) entry which is preliminary data.</text>
</comment>
<evidence type="ECO:0000313" key="3">
    <source>
        <dbReference type="Proteomes" id="UP000620124"/>
    </source>
</evidence>
<organism evidence="2 3">
    <name type="scientific">Mycena venus</name>
    <dbReference type="NCBI Taxonomy" id="2733690"/>
    <lineage>
        <taxon>Eukaryota</taxon>
        <taxon>Fungi</taxon>
        <taxon>Dikarya</taxon>
        <taxon>Basidiomycota</taxon>
        <taxon>Agaricomycotina</taxon>
        <taxon>Agaricomycetes</taxon>
        <taxon>Agaricomycetidae</taxon>
        <taxon>Agaricales</taxon>
        <taxon>Marasmiineae</taxon>
        <taxon>Mycenaceae</taxon>
        <taxon>Mycena</taxon>
    </lineage>
</organism>
<dbReference type="SUPFAM" id="SSF55331">
    <property type="entry name" value="Tautomerase/MIF"/>
    <property type="match status" value="1"/>
</dbReference>
<evidence type="ECO:0000256" key="1">
    <source>
        <dbReference type="ARBA" id="ARBA00005851"/>
    </source>
</evidence>
<dbReference type="OrthoDB" id="255819at2759"/>
<dbReference type="Gene3D" id="3.30.429.10">
    <property type="entry name" value="Macrophage Migration Inhibitory Factor"/>
    <property type="match status" value="1"/>
</dbReference>
<dbReference type="AlphaFoldDB" id="A0A8H6Y7N4"/>
<dbReference type="EMBL" id="JACAZI010000008">
    <property type="protein sequence ID" value="KAF7353701.1"/>
    <property type="molecule type" value="Genomic_DNA"/>
</dbReference>
<comment type="similarity">
    <text evidence="1">Belongs to the MIF family.</text>
</comment>
<proteinExistence type="inferred from homology"/>
<accession>A0A8H6Y7N4</accession>
<keyword evidence="3" id="KW-1185">Reference proteome</keyword>